<comment type="caution">
    <text evidence="1">The sequence shown here is derived from an EMBL/GenBank/DDBJ whole genome shotgun (WGS) entry which is preliminary data.</text>
</comment>
<keyword evidence="2" id="KW-1185">Reference proteome</keyword>
<accession>A0A397S7B7</accession>
<dbReference type="Proteomes" id="UP000265703">
    <property type="component" value="Unassembled WGS sequence"/>
</dbReference>
<name>A0A397S7B7_9GLOM</name>
<protein>
    <submittedName>
        <fullName evidence="1">Uncharacterized protein</fullName>
    </submittedName>
</protein>
<dbReference type="EMBL" id="QKYT01001020">
    <property type="protein sequence ID" value="RIA80215.1"/>
    <property type="molecule type" value="Genomic_DNA"/>
</dbReference>
<sequence length="61" mass="7599">MYFEKTFFPIMCLDEMLTFFDMLQMAYHRYLIKFVRIYSSYLIDLLPLNLIDHHHYIDNVD</sequence>
<evidence type="ECO:0000313" key="1">
    <source>
        <dbReference type="EMBL" id="RIA80215.1"/>
    </source>
</evidence>
<organism evidence="1 2">
    <name type="scientific">Glomus cerebriforme</name>
    <dbReference type="NCBI Taxonomy" id="658196"/>
    <lineage>
        <taxon>Eukaryota</taxon>
        <taxon>Fungi</taxon>
        <taxon>Fungi incertae sedis</taxon>
        <taxon>Mucoromycota</taxon>
        <taxon>Glomeromycotina</taxon>
        <taxon>Glomeromycetes</taxon>
        <taxon>Glomerales</taxon>
        <taxon>Glomeraceae</taxon>
        <taxon>Glomus</taxon>
    </lineage>
</organism>
<reference evidence="1 2" key="1">
    <citation type="submission" date="2018-06" db="EMBL/GenBank/DDBJ databases">
        <title>Comparative genomics reveals the genomic features of Rhizophagus irregularis, R. cerebriforme, R. diaphanum and Gigaspora rosea, and their symbiotic lifestyle signature.</title>
        <authorList>
            <person name="Morin E."/>
            <person name="San Clemente H."/>
            <person name="Chen E.C.H."/>
            <person name="De La Providencia I."/>
            <person name="Hainaut M."/>
            <person name="Kuo A."/>
            <person name="Kohler A."/>
            <person name="Murat C."/>
            <person name="Tang N."/>
            <person name="Roy S."/>
            <person name="Loubradou J."/>
            <person name="Henrissat B."/>
            <person name="Grigoriev I.V."/>
            <person name="Corradi N."/>
            <person name="Roux C."/>
            <person name="Martin F.M."/>
        </authorList>
    </citation>
    <scope>NUCLEOTIDE SEQUENCE [LARGE SCALE GENOMIC DNA]</scope>
    <source>
        <strain evidence="1 2">DAOM 227022</strain>
    </source>
</reference>
<evidence type="ECO:0000313" key="2">
    <source>
        <dbReference type="Proteomes" id="UP000265703"/>
    </source>
</evidence>
<proteinExistence type="predicted"/>
<gene>
    <name evidence="1" type="ORF">C1645_793017</name>
</gene>
<dbReference type="AlphaFoldDB" id="A0A397S7B7"/>